<sequence>MKVGIEKVETESRPTYSLYYNNQECGCMMDNENGIWIYEPNGHEALILSAEEIQHLGKQILEQAG</sequence>
<organism evidence="1 2">
    <name type="scientific">Mucilaginibacter arboris</name>
    <dbReference type="NCBI Taxonomy" id="2682090"/>
    <lineage>
        <taxon>Bacteria</taxon>
        <taxon>Pseudomonadati</taxon>
        <taxon>Bacteroidota</taxon>
        <taxon>Sphingobacteriia</taxon>
        <taxon>Sphingobacteriales</taxon>
        <taxon>Sphingobacteriaceae</taxon>
        <taxon>Mucilaginibacter</taxon>
    </lineage>
</organism>
<keyword evidence="2" id="KW-1185">Reference proteome</keyword>
<protein>
    <submittedName>
        <fullName evidence="1">Uncharacterized protein</fullName>
    </submittedName>
</protein>
<proteinExistence type="predicted"/>
<dbReference type="Proteomes" id="UP000462014">
    <property type="component" value="Unassembled WGS sequence"/>
</dbReference>
<name>A0A7K1SZ40_9SPHI</name>
<evidence type="ECO:0000313" key="2">
    <source>
        <dbReference type="Proteomes" id="UP000462014"/>
    </source>
</evidence>
<gene>
    <name evidence="1" type="ORF">GO621_13700</name>
</gene>
<comment type="caution">
    <text evidence="1">The sequence shown here is derived from an EMBL/GenBank/DDBJ whole genome shotgun (WGS) entry which is preliminary data.</text>
</comment>
<dbReference type="RefSeq" id="WP_157567987.1">
    <property type="nucleotide sequence ID" value="NZ_WPIK01000012.1"/>
</dbReference>
<accession>A0A7K1SZ40</accession>
<evidence type="ECO:0000313" key="1">
    <source>
        <dbReference type="EMBL" id="MVN22585.1"/>
    </source>
</evidence>
<dbReference type="AlphaFoldDB" id="A0A7K1SZ40"/>
<reference evidence="1 2" key="1">
    <citation type="submission" date="2019-12" db="EMBL/GenBank/DDBJ databases">
        <title>Mucilaginibacter sp. HMF7410 genome sequencing and assembly.</title>
        <authorList>
            <person name="Kang H."/>
            <person name="Cha I."/>
            <person name="Kim H."/>
            <person name="Joh K."/>
        </authorList>
    </citation>
    <scope>NUCLEOTIDE SEQUENCE [LARGE SCALE GENOMIC DNA]</scope>
    <source>
        <strain evidence="1 2">HMF7410</strain>
    </source>
</reference>
<dbReference type="EMBL" id="WPIK01000012">
    <property type="protein sequence ID" value="MVN22585.1"/>
    <property type="molecule type" value="Genomic_DNA"/>
</dbReference>